<comment type="similarity">
    <text evidence="4 8">Belongs to the glycosyltransferase 1 family. Bacterial/plant glycogen synthase subfamily.</text>
</comment>
<evidence type="ECO:0000313" key="12">
    <source>
        <dbReference type="EMBL" id="CAJ0856445.1"/>
    </source>
</evidence>
<comment type="caution">
    <text evidence="12">The sequence shown here is derived from an EMBL/GenBank/DDBJ whole genome shotgun (WGS) entry which is preliminary data.</text>
</comment>
<evidence type="ECO:0000256" key="2">
    <source>
        <dbReference type="ARBA" id="ARBA00002764"/>
    </source>
</evidence>
<evidence type="ECO:0000256" key="7">
    <source>
        <dbReference type="ARBA" id="ARBA00023056"/>
    </source>
</evidence>
<dbReference type="PANTHER" id="PTHR45825">
    <property type="entry name" value="GRANULE-BOUND STARCH SYNTHASE 1, CHLOROPLASTIC/AMYLOPLASTIC"/>
    <property type="match status" value="1"/>
</dbReference>
<accession>A0AAD2C500</accession>
<dbReference type="GO" id="GO:0004373">
    <property type="term" value="F:alpha-1,4-glucan glucosyltransferase (UDP-glucose donor) activity"/>
    <property type="evidence" value="ECO:0007669"/>
    <property type="project" value="InterPro"/>
</dbReference>
<protein>
    <recommendedName>
        <fullName evidence="8">Glycogen synthase</fullName>
        <ecNumber evidence="8">2.4.1.21</ecNumber>
    </recommendedName>
    <alternativeName>
        <fullName evidence="8">Starch [bacterial glycogen] synthase</fullName>
    </alternativeName>
</protein>
<evidence type="ECO:0000256" key="3">
    <source>
        <dbReference type="ARBA" id="ARBA00004964"/>
    </source>
</evidence>
<evidence type="ECO:0000313" key="13">
    <source>
        <dbReference type="EMBL" id="CAJ0863407.1"/>
    </source>
</evidence>
<organism evidence="12 15">
    <name type="scientific">Ralstonia flatus</name>
    <dbReference type="NCBI Taxonomy" id="3058601"/>
    <lineage>
        <taxon>Bacteria</taxon>
        <taxon>Pseudomonadati</taxon>
        <taxon>Pseudomonadota</taxon>
        <taxon>Betaproteobacteria</taxon>
        <taxon>Burkholderiales</taxon>
        <taxon>Burkholderiaceae</taxon>
        <taxon>Ralstonia</taxon>
    </lineage>
</organism>
<evidence type="ECO:0000256" key="1">
    <source>
        <dbReference type="ARBA" id="ARBA00001478"/>
    </source>
</evidence>
<dbReference type="EC" id="2.4.1.21" evidence="8"/>
<dbReference type="EMBL" id="CAUDLI010000002">
    <property type="protein sequence ID" value="CAJ0863407.1"/>
    <property type="molecule type" value="Genomic_DNA"/>
</dbReference>
<gene>
    <name evidence="8 12" type="primary">glgA</name>
    <name evidence="13" type="ORF">R77564_01008</name>
    <name evidence="12" type="ORF">R77567_01094</name>
</gene>
<feature type="region of interest" description="Disordered" evidence="9">
    <location>
        <begin position="513"/>
        <end position="535"/>
    </location>
</feature>
<comment type="function">
    <text evidence="2 8">Synthesizes alpha-1,4-glucan chains using ADP-glucose.</text>
</comment>
<dbReference type="AlphaFoldDB" id="A0AAD2C500"/>
<evidence type="ECO:0000256" key="6">
    <source>
        <dbReference type="ARBA" id="ARBA00022679"/>
    </source>
</evidence>
<keyword evidence="5 8" id="KW-0328">Glycosyltransferase</keyword>
<reference evidence="12 14" key="1">
    <citation type="submission" date="2023-07" db="EMBL/GenBank/DDBJ databases">
        <authorList>
            <person name="Peeters C."/>
        </authorList>
    </citation>
    <scope>NUCLEOTIDE SEQUENCE</scope>
    <source>
        <strain evidence="13 14">LMG 32965</strain>
        <strain evidence="12">R-77567</strain>
    </source>
</reference>
<evidence type="ECO:0000256" key="9">
    <source>
        <dbReference type="SAM" id="MobiDB-lite"/>
    </source>
</evidence>
<dbReference type="HAMAP" id="MF_00484">
    <property type="entry name" value="Glycogen_synth"/>
    <property type="match status" value="1"/>
</dbReference>
<name>A0AAD2C500_9RALS</name>
<dbReference type="SUPFAM" id="SSF53756">
    <property type="entry name" value="UDP-Glycosyltransferase/glycogen phosphorylase"/>
    <property type="match status" value="1"/>
</dbReference>
<dbReference type="Proteomes" id="UP001189792">
    <property type="component" value="Unassembled WGS sequence"/>
</dbReference>
<feature type="domain" description="Glycosyl transferase family 1" evidence="10">
    <location>
        <begin position="296"/>
        <end position="456"/>
    </location>
</feature>
<sequence length="554" mass="59486">MTARQANSPGSMTLSLNVLFVASEAVPLAKTGGLGDMVGACASALRRAGMKVTVMLPGYPDAITQLQHTRTVCEWTDLPGGPARLLSGHMGAQGIPVLLFDAPALFARPGNPYLDAHGEPYADNALRFAAFSQAAARVAAGLPGVHRSDIVQAHDWHAGLVPLFVKRAQVPVKTVFTVHNLAFQGNFPMHVVLDIGVPPDAAHEAEFWGQFSFLKAGLLWADRITTVSHAYAREILTDTAGCGMQDLLRARQQDLVAILNGIDNDVWNPSKDPLLPQPFMASNLSGKHTAKRVLQQRFGLPEDAKAPLLALGSRLTHQKMADVTLQALPQLLESNPQLQVAVLGCGEHAYETGMAELAARYPRQVAAKIGYTEAYAHLLHAGADILLHGSRFEPCGLTPLYSMRYGTVPIASRVGGLMDTITDHGSPEAAMHGATGFLFDGDTADAMVAAVERALHVFAQPQAWRILQYNGMTTDFGWSQPAREYVALYRTLVPAATPMPAVALVQTPVAPDVVHTPRPDQPVRTPARRRSTALSDEIRAHAVARAASAEKIRA</sequence>
<proteinExistence type="inferred from homology"/>
<dbReference type="NCBIfam" id="NF001899">
    <property type="entry name" value="PRK00654.1-2"/>
    <property type="match status" value="1"/>
</dbReference>
<keyword evidence="14" id="KW-1185">Reference proteome</keyword>
<dbReference type="CDD" id="cd03791">
    <property type="entry name" value="GT5_Glycogen_synthase_DULL1-like"/>
    <property type="match status" value="1"/>
</dbReference>
<feature type="binding site" evidence="8">
    <location>
        <position position="30"/>
    </location>
    <ligand>
        <name>ADP-alpha-D-glucose</name>
        <dbReference type="ChEBI" id="CHEBI:57498"/>
    </ligand>
</feature>
<keyword evidence="6 8" id="KW-0808">Transferase</keyword>
<evidence type="ECO:0000313" key="15">
    <source>
        <dbReference type="Proteomes" id="UP001190491"/>
    </source>
</evidence>
<dbReference type="Pfam" id="PF08323">
    <property type="entry name" value="Glyco_transf_5"/>
    <property type="match status" value="1"/>
</dbReference>
<comment type="pathway">
    <text evidence="3 8">Glycan biosynthesis; glycogen biosynthesis.</text>
</comment>
<comment type="catalytic activity">
    <reaction evidence="1 8">
        <text>[(1-&gt;4)-alpha-D-glucosyl](n) + ADP-alpha-D-glucose = [(1-&gt;4)-alpha-D-glucosyl](n+1) + ADP + H(+)</text>
        <dbReference type="Rhea" id="RHEA:18189"/>
        <dbReference type="Rhea" id="RHEA-COMP:9584"/>
        <dbReference type="Rhea" id="RHEA-COMP:9587"/>
        <dbReference type="ChEBI" id="CHEBI:15378"/>
        <dbReference type="ChEBI" id="CHEBI:15444"/>
        <dbReference type="ChEBI" id="CHEBI:57498"/>
        <dbReference type="ChEBI" id="CHEBI:456216"/>
        <dbReference type="EC" id="2.4.1.21"/>
    </reaction>
</comment>
<dbReference type="InterPro" id="IPR011835">
    <property type="entry name" value="GS/SS"/>
</dbReference>
<evidence type="ECO:0000256" key="8">
    <source>
        <dbReference type="HAMAP-Rule" id="MF_00484"/>
    </source>
</evidence>
<evidence type="ECO:0000313" key="14">
    <source>
        <dbReference type="Proteomes" id="UP001189792"/>
    </source>
</evidence>
<dbReference type="EMBL" id="CAUDKO010000002">
    <property type="protein sequence ID" value="CAJ0856445.1"/>
    <property type="molecule type" value="Genomic_DNA"/>
</dbReference>
<dbReference type="InterPro" id="IPR013534">
    <property type="entry name" value="Starch_synth_cat_dom"/>
</dbReference>
<evidence type="ECO:0000256" key="4">
    <source>
        <dbReference type="ARBA" id="ARBA00010281"/>
    </source>
</evidence>
<evidence type="ECO:0000256" key="5">
    <source>
        <dbReference type="ARBA" id="ARBA00022676"/>
    </source>
</evidence>
<dbReference type="Proteomes" id="UP001190491">
    <property type="component" value="Unassembled WGS sequence"/>
</dbReference>
<evidence type="ECO:0000259" key="11">
    <source>
        <dbReference type="Pfam" id="PF08323"/>
    </source>
</evidence>
<keyword evidence="7 8" id="KW-0320">Glycogen biosynthesis</keyword>
<dbReference type="PANTHER" id="PTHR45825:SF11">
    <property type="entry name" value="ALPHA AMYLASE DOMAIN-CONTAINING PROTEIN"/>
    <property type="match status" value="1"/>
</dbReference>
<dbReference type="GO" id="GO:0005978">
    <property type="term" value="P:glycogen biosynthetic process"/>
    <property type="evidence" value="ECO:0007669"/>
    <property type="project" value="UniProtKB-UniRule"/>
</dbReference>
<feature type="domain" description="Starch synthase catalytic" evidence="11">
    <location>
        <begin position="17"/>
        <end position="249"/>
    </location>
</feature>
<dbReference type="Pfam" id="PF00534">
    <property type="entry name" value="Glycos_transf_1"/>
    <property type="match status" value="1"/>
</dbReference>
<evidence type="ECO:0000259" key="10">
    <source>
        <dbReference type="Pfam" id="PF00534"/>
    </source>
</evidence>
<dbReference type="NCBIfam" id="TIGR02095">
    <property type="entry name" value="glgA"/>
    <property type="match status" value="1"/>
</dbReference>
<dbReference type="InterPro" id="IPR001296">
    <property type="entry name" value="Glyco_trans_1"/>
</dbReference>
<dbReference type="Gene3D" id="3.40.50.2000">
    <property type="entry name" value="Glycogen Phosphorylase B"/>
    <property type="match status" value="2"/>
</dbReference>
<dbReference type="GO" id="GO:0009011">
    <property type="term" value="F:alpha-1,4-glucan glucosyltransferase (ADP-glucose donor) activity"/>
    <property type="evidence" value="ECO:0007669"/>
    <property type="project" value="UniProtKB-UniRule"/>
</dbReference>